<dbReference type="EMBL" id="CP012159">
    <property type="protein sequence ID" value="AKT37585.1"/>
    <property type="molecule type" value="Genomic_DNA"/>
</dbReference>
<dbReference type="PROSITE" id="PS51257">
    <property type="entry name" value="PROKAR_LIPOPROTEIN"/>
    <property type="match status" value="1"/>
</dbReference>
<evidence type="ECO:0008006" key="4">
    <source>
        <dbReference type="Google" id="ProtNLM"/>
    </source>
</evidence>
<evidence type="ECO:0000313" key="3">
    <source>
        <dbReference type="Proteomes" id="UP000067626"/>
    </source>
</evidence>
<accession>A0A0K1E9P6</accession>
<feature type="signal peptide" evidence="1">
    <location>
        <begin position="1"/>
        <end position="18"/>
    </location>
</feature>
<sequence length="627" mass="65189">MKRAGALTLLLVAACAGAPRPTEPPSGLAEPPLRPLVAPRDEAAAEDFEDLAPPGLPDGLVATLRVQNPLRTWGDVMMSLGSTRLGAVLTTVGQLGPEYLAELALGPALANVVDLEKPIDVAILGTTLDELVFSLSVAERDVPRIHDRFILRRERGMMRVAGVRAVRSASERLPVACALDLATPGGGAHLVCSSKEKALVAAPYLTQVVAGEPVDADVRLEFPFPREALALAAKQNGVRPGTPRGEGGSDVGGMVSSLFEGFAADVAGASIDLRRAGQDIEVGLGLRFSGRQSPLALALVTAAGTELSPPPSFFRLPRDVGVAFHSQGASSEALTLLREWVPRLLFTGSDERDEMSEEGLVGRLGTLLLSGGPFVLGAGVDRPAVEQALTTYGQQKPSQRSGEAARRALAGWALVGIEHPPESWVAQLQKAIQLGREGGGVGQNPAKPAKGVGRREPSVVVVGRPVVALPAGTVHIEVRTTPLTKAGPATRTSHVYAVPDGQRLWLGAGEDSATVIRRLKAVLTSERDGASLGGEPGLETLRGPGATMGGVLSLGGVTGLLASGDSPEELEKAMQSIAALRGLPARGETLIPWTVTSEVHPGGAARWGLRLRLSPGALGDMIARLTQ</sequence>
<dbReference type="KEGG" id="ccro:CMC5_017260"/>
<proteinExistence type="predicted"/>
<dbReference type="OrthoDB" id="5495491at2"/>
<evidence type="ECO:0000313" key="2">
    <source>
        <dbReference type="EMBL" id="AKT37585.1"/>
    </source>
</evidence>
<dbReference type="RefSeq" id="WP_050429933.1">
    <property type="nucleotide sequence ID" value="NZ_CP012159.1"/>
</dbReference>
<dbReference type="AlphaFoldDB" id="A0A0K1E9P6"/>
<organism evidence="2 3">
    <name type="scientific">Chondromyces crocatus</name>
    <dbReference type="NCBI Taxonomy" id="52"/>
    <lineage>
        <taxon>Bacteria</taxon>
        <taxon>Pseudomonadati</taxon>
        <taxon>Myxococcota</taxon>
        <taxon>Polyangia</taxon>
        <taxon>Polyangiales</taxon>
        <taxon>Polyangiaceae</taxon>
        <taxon>Chondromyces</taxon>
    </lineage>
</organism>
<protein>
    <recommendedName>
        <fullName evidence="4">Lipoprotein</fullName>
    </recommendedName>
</protein>
<gene>
    <name evidence="2" type="ORF">CMC5_017260</name>
</gene>
<reference evidence="2 3" key="1">
    <citation type="submission" date="2015-07" db="EMBL/GenBank/DDBJ databases">
        <title>Genome analysis of myxobacterium Chondromyces crocatus Cm c5 reveals a high potential for natural compound synthesis and the genetic basis for the loss of fruiting body formation.</title>
        <authorList>
            <person name="Zaburannyi N."/>
            <person name="Bunk B."/>
            <person name="Maier J."/>
            <person name="Overmann J."/>
            <person name="Mueller R."/>
        </authorList>
    </citation>
    <scope>NUCLEOTIDE SEQUENCE [LARGE SCALE GENOMIC DNA]</scope>
    <source>
        <strain evidence="2 3">Cm c5</strain>
    </source>
</reference>
<dbReference type="Proteomes" id="UP000067626">
    <property type="component" value="Chromosome"/>
</dbReference>
<keyword evidence="3" id="KW-1185">Reference proteome</keyword>
<feature type="chain" id="PRO_5005459111" description="Lipoprotein" evidence="1">
    <location>
        <begin position="19"/>
        <end position="627"/>
    </location>
</feature>
<keyword evidence="1" id="KW-0732">Signal</keyword>
<name>A0A0K1E9P6_CHOCO</name>
<evidence type="ECO:0000256" key="1">
    <source>
        <dbReference type="SAM" id="SignalP"/>
    </source>
</evidence>